<accession>A0A0V1M3Y4</accession>
<organism evidence="1 2">
    <name type="scientific">Trichinella papuae</name>
    <dbReference type="NCBI Taxonomy" id="268474"/>
    <lineage>
        <taxon>Eukaryota</taxon>
        <taxon>Metazoa</taxon>
        <taxon>Ecdysozoa</taxon>
        <taxon>Nematoda</taxon>
        <taxon>Enoplea</taxon>
        <taxon>Dorylaimia</taxon>
        <taxon>Trichinellida</taxon>
        <taxon>Trichinellidae</taxon>
        <taxon>Trichinella</taxon>
    </lineage>
</organism>
<reference evidence="1 2" key="1">
    <citation type="submission" date="2015-01" db="EMBL/GenBank/DDBJ databases">
        <title>Evolution of Trichinella species and genotypes.</title>
        <authorList>
            <person name="Korhonen P.K."/>
            <person name="Edoardo P."/>
            <person name="Giuseppe L.R."/>
            <person name="Gasser R.B."/>
        </authorList>
    </citation>
    <scope>NUCLEOTIDE SEQUENCE [LARGE SCALE GENOMIC DNA]</scope>
    <source>
        <strain evidence="1">ISS1980</strain>
    </source>
</reference>
<comment type="caution">
    <text evidence="1">The sequence shown here is derived from an EMBL/GenBank/DDBJ whole genome shotgun (WGS) entry which is preliminary data.</text>
</comment>
<evidence type="ECO:0000313" key="1">
    <source>
        <dbReference type="EMBL" id="KRZ66487.1"/>
    </source>
</evidence>
<sequence length="110" mass="12036">MGACPLNLDVLSFSDTSPGNVRETMVDFIGGLHLSVKYPASEIFVFERWILNDAAKADLLQRSQLSIEEYPELERKAGMTQDAALLVNSPADYRQTASLCSSHAALVNFG</sequence>
<name>A0A0V1M3Y4_9BILA</name>
<gene>
    <name evidence="1" type="ORF">T10_10655</name>
</gene>
<evidence type="ECO:0000313" key="2">
    <source>
        <dbReference type="Proteomes" id="UP000054843"/>
    </source>
</evidence>
<protein>
    <submittedName>
        <fullName evidence="1">Uncharacterized protein</fullName>
    </submittedName>
</protein>
<dbReference type="EMBL" id="JYDO01000241">
    <property type="protein sequence ID" value="KRZ66487.1"/>
    <property type="molecule type" value="Genomic_DNA"/>
</dbReference>
<dbReference type="Proteomes" id="UP000054843">
    <property type="component" value="Unassembled WGS sequence"/>
</dbReference>
<dbReference type="OrthoDB" id="5924545at2759"/>
<dbReference type="AlphaFoldDB" id="A0A0V1M3Y4"/>
<proteinExistence type="predicted"/>
<keyword evidence="2" id="KW-1185">Reference proteome</keyword>